<dbReference type="InterPro" id="IPR051337">
    <property type="entry name" value="OPA_Antiporter"/>
</dbReference>
<evidence type="ECO:0000259" key="6">
    <source>
        <dbReference type="PROSITE" id="PS50850"/>
    </source>
</evidence>
<reference evidence="8" key="1">
    <citation type="submission" date="2016-10" db="EMBL/GenBank/DDBJ databases">
        <authorList>
            <person name="Varghese N."/>
            <person name="Submissions S."/>
        </authorList>
    </citation>
    <scope>NUCLEOTIDE SEQUENCE [LARGE SCALE GENOMIC DNA]</scope>
    <source>
        <strain evidence="8">IBRC-M 10655</strain>
    </source>
</reference>
<evidence type="ECO:0000313" key="8">
    <source>
        <dbReference type="Proteomes" id="UP000199651"/>
    </source>
</evidence>
<feature type="transmembrane region" description="Helical" evidence="5">
    <location>
        <begin position="197"/>
        <end position="218"/>
    </location>
</feature>
<accession>A0A1H0W269</accession>
<keyword evidence="2 5" id="KW-0812">Transmembrane</keyword>
<gene>
    <name evidence="7" type="ORF">SAMN05192558_11721</name>
</gene>
<dbReference type="GO" id="GO:0061513">
    <property type="term" value="F:glucose 6-phosphate:phosphate antiporter activity"/>
    <property type="evidence" value="ECO:0007669"/>
    <property type="project" value="TreeGrafter"/>
</dbReference>
<organism evidence="7 8">
    <name type="scientific">Actinokineospora alba</name>
    <dbReference type="NCBI Taxonomy" id="504798"/>
    <lineage>
        <taxon>Bacteria</taxon>
        <taxon>Bacillati</taxon>
        <taxon>Actinomycetota</taxon>
        <taxon>Actinomycetes</taxon>
        <taxon>Pseudonocardiales</taxon>
        <taxon>Pseudonocardiaceae</taxon>
        <taxon>Actinokineospora</taxon>
    </lineage>
</organism>
<comment type="subcellular location">
    <subcellularLocation>
        <location evidence="1">Cell membrane</location>
        <topology evidence="1">Multi-pass membrane protein</topology>
    </subcellularLocation>
</comment>
<evidence type="ECO:0000256" key="3">
    <source>
        <dbReference type="ARBA" id="ARBA00022989"/>
    </source>
</evidence>
<dbReference type="InterPro" id="IPR020846">
    <property type="entry name" value="MFS_dom"/>
</dbReference>
<feature type="transmembrane region" description="Helical" evidence="5">
    <location>
        <begin position="61"/>
        <end position="84"/>
    </location>
</feature>
<sequence>MIVLGGLVMSAVAAVLLGIGPALILFAPLMIVQGLAQSTGWSPLCKNVAQFFTIGERGRILGLWTTNYAFGGLAAAPFIGWIAYGMFDSWRVAFLAGAGVVLVVAVLFAVLQRNKPADVGLPPIDEYRADENAVVVTERAKPARSIREALLAAVGDRMVLLLGASYFLLKPARYAILLWGPVIVIERIPGAGMLKAIVLPVAFGAAGICAPIIIGLVSDKLFAARRIPPAVLSLLALVAALALFVPLTATGSVPMMAIMLALIGFTVYAADAMISCVAAVDFGTSEHAGASAGFINGCGSIGAVLGGLLPGYLGTNSLFFGFAGAALVAALLLAPKWKSTPAAA</sequence>
<dbReference type="PANTHER" id="PTHR43826:SF7">
    <property type="entry name" value="PROTEIN UHPC, PUTATIVE-RELATED"/>
    <property type="match status" value="1"/>
</dbReference>
<feature type="domain" description="Major facilitator superfamily (MFS) profile" evidence="6">
    <location>
        <begin position="1"/>
        <end position="341"/>
    </location>
</feature>
<feature type="transmembrane region" description="Helical" evidence="5">
    <location>
        <begin position="318"/>
        <end position="334"/>
    </location>
</feature>
<evidence type="ECO:0000256" key="2">
    <source>
        <dbReference type="ARBA" id="ARBA00022692"/>
    </source>
</evidence>
<dbReference type="PROSITE" id="PS50850">
    <property type="entry name" value="MFS"/>
    <property type="match status" value="1"/>
</dbReference>
<protein>
    <submittedName>
        <fullName evidence="7">Sugar phosphate permease</fullName>
    </submittedName>
</protein>
<dbReference type="Proteomes" id="UP000199651">
    <property type="component" value="Unassembled WGS sequence"/>
</dbReference>
<keyword evidence="8" id="KW-1185">Reference proteome</keyword>
<dbReference type="AlphaFoldDB" id="A0A1H0W269"/>
<evidence type="ECO:0000313" key="7">
    <source>
        <dbReference type="EMBL" id="SDP84663.1"/>
    </source>
</evidence>
<evidence type="ECO:0000256" key="1">
    <source>
        <dbReference type="ARBA" id="ARBA00004651"/>
    </source>
</evidence>
<dbReference type="InterPro" id="IPR011701">
    <property type="entry name" value="MFS"/>
</dbReference>
<keyword evidence="4 5" id="KW-0472">Membrane</keyword>
<feature type="transmembrane region" description="Helical" evidence="5">
    <location>
        <begin position="90"/>
        <end position="111"/>
    </location>
</feature>
<keyword evidence="3 5" id="KW-1133">Transmembrane helix</keyword>
<dbReference type="Gene3D" id="1.20.1250.20">
    <property type="entry name" value="MFS general substrate transporter like domains"/>
    <property type="match status" value="2"/>
</dbReference>
<dbReference type="GO" id="GO:0035435">
    <property type="term" value="P:phosphate ion transmembrane transport"/>
    <property type="evidence" value="ECO:0007669"/>
    <property type="project" value="TreeGrafter"/>
</dbReference>
<dbReference type="PANTHER" id="PTHR43826">
    <property type="entry name" value="GLUCOSE-6-PHOSPHATE EXCHANGER SLC37A4"/>
    <property type="match status" value="1"/>
</dbReference>
<dbReference type="SUPFAM" id="SSF103473">
    <property type="entry name" value="MFS general substrate transporter"/>
    <property type="match status" value="1"/>
</dbReference>
<dbReference type="STRING" id="504798.SAMN05421871_10721"/>
<feature type="transmembrane region" description="Helical" evidence="5">
    <location>
        <begin position="230"/>
        <end position="249"/>
    </location>
</feature>
<dbReference type="GO" id="GO:0005886">
    <property type="term" value="C:plasma membrane"/>
    <property type="evidence" value="ECO:0007669"/>
    <property type="project" value="UniProtKB-SubCell"/>
</dbReference>
<feature type="transmembrane region" description="Helical" evidence="5">
    <location>
        <begin position="255"/>
        <end position="280"/>
    </location>
</feature>
<dbReference type="EMBL" id="FNJB01000017">
    <property type="protein sequence ID" value="SDP84663.1"/>
    <property type="molecule type" value="Genomic_DNA"/>
</dbReference>
<name>A0A1H0W269_9PSEU</name>
<proteinExistence type="predicted"/>
<feature type="transmembrane region" description="Helical" evidence="5">
    <location>
        <begin position="6"/>
        <end position="32"/>
    </location>
</feature>
<evidence type="ECO:0000256" key="4">
    <source>
        <dbReference type="ARBA" id="ARBA00023136"/>
    </source>
</evidence>
<feature type="transmembrane region" description="Helical" evidence="5">
    <location>
        <begin position="292"/>
        <end position="312"/>
    </location>
</feature>
<evidence type="ECO:0000256" key="5">
    <source>
        <dbReference type="SAM" id="Phobius"/>
    </source>
</evidence>
<dbReference type="InterPro" id="IPR036259">
    <property type="entry name" value="MFS_trans_sf"/>
</dbReference>
<dbReference type="Pfam" id="PF07690">
    <property type="entry name" value="MFS_1"/>
    <property type="match status" value="1"/>
</dbReference>